<evidence type="ECO:0000313" key="15">
    <source>
        <dbReference type="Proteomes" id="UP000095209"/>
    </source>
</evidence>
<evidence type="ECO:0000259" key="12">
    <source>
        <dbReference type="Pfam" id="PF02558"/>
    </source>
</evidence>
<dbReference type="STRING" id="1305675.BFG57_10770"/>
<organism evidence="14 15">
    <name type="scientific">Bacillus solimangrovi</name>
    <dbReference type="NCBI Taxonomy" id="1305675"/>
    <lineage>
        <taxon>Bacteria</taxon>
        <taxon>Bacillati</taxon>
        <taxon>Bacillota</taxon>
        <taxon>Bacilli</taxon>
        <taxon>Bacillales</taxon>
        <taxon>Bacillaceae</taxon>
        <taxon>Bacillus</taxon>
    </lineage>
</organism>
<comment type="function">
    <text evidence="1 11">Catalyzes the NADPH-dependent reduction of ketopantoate into pantoic acid.</text>
</comment>
<dbReference type="InterPro" id="IPR013332">
    <property type="entry name" value="KPR_N"/>
</dbReference>
<dbReference type="OrthoDB" id="9800163at2"/>
<comment type="pathway">
    <text evidence="2 11">Cofactor biosynthesis; (R)-pantothenate biosynthesis; (R)-pantoate from 3-methyl-2-oxobutanoate: step 2/2.</text>
</comment>
<dbReference type="NCBIfam" id="TIGR00745">
    <property type="entry name" value="apbA_panE"/>
    <property type="match status" value="1"/>
</dbReference>
<dbReference type="GO" id="GO:0008677">
    <property type="term" value="F:2-dehydropantoate 2-reductase activity"/>
    <property type="evidence" value="ECO:0007669"/>
    <property type="project" value="UniProtKB-EC"/>
</dbReference>
<dbReference type="UniPathway" id="UPA00028">
    <property type="reaction ID" value="UER00004"/>
</dbReference>
<comment type="catalytic activity">
    <reaction evidence="10 11">
        <text>(R)-pantoate + NADP(+) = 2-dehydropantoate + NADPH + H(+)</text>
        <dbReference type="Rhea" id="RHEA:16233"/>
        <dbReference type="ChEBI" id="CHEBI:11561"/>
        <dbReference type="ChEBI" id="CHEBI:15378"/>
        <dbReference type="ChEBI" id="CHEBI:15980"/>
        <dbReference type="ChEBI" id="CHEBI:57783"/>
        <dbReference type="ChEBI" id="CHEBI:58349"/>
        <dbReference type="EC" id="1.1.1.169"/>
    </reaction>
</comment>
<evidence type="ECO:0000256" key="7">
    <source>
        <dbReference type="ARBA" id="ARBA00022857"/>
    </source>
</evidence>
<feature type="domain" description="Ketopantoate reductase N-terminal" evidence="12">
    <location>
        <begin position="3"/>
        <end position="148"/>
    </location>
</feature>
<comment type="similarity">
    <text evidence="3 11">Belongs to the ketopantoate reductase family.</text>
</comment>
<evidence type="ECO:0000256" key="2">
    <source>
        <dbReference type="ARBA" id="ARBA00004994"/>
    </source>
</evidence>
<evidence type="ECO:0000313" key="14">
    <source>
        <dbReference type="EMBL" id="OEH93940.1"/>
    </source>
</evidence>
<feature type="domain" description="Ketopantoate reductase C-terminal" evidence="13">
    <location>
        <begin position="173"/>
        <end position="293"/>
    </location>
</feature>
<dbReference type="InterPro" id="IPR003710">
    <property type="entry name" value="ApbA"/>
</dbReference>
<evidence type="ECO:0000259" key="13">
    <source>
        <dbReference type="Pfam" id="PF08546"/>
    </source>
</evidence>
<reference evidence="14 15" key="1">
    <citation type="submission" date="2016-08" db="EMBL/GenBank/DDBJ databases">
        <title>Genome of Bacillus solimangrovi GH2-4.</title>
        <authorList>
            <person name="Lim S."/>
            <person name="Kim B.-C."/>
        </authorList>
    </citation>
    <scope>NUCLEOTIDE SEQUENCE [LARGE SCALE GENOMIC DNA]</scope>
    <source>
        <strain evidence="14 15">GH2-4</strain>
    </source>
</reference>
<evidence type="ECO:0000256" key="6">
    <source>
        <dbReference type="ARBA" id="ARBA00022655"/>
    </source>
</evidence>
<evidence type="ECO:0000256" key="8">
    <source>
        <dbReference type="ARBA" id="ARBA00023002"/>
    </source>
</evidence>
<dbReference type="PANTHER" id="PTHR43765">
    <property type="entry name" value="2-DEHYDROPANTOATE 2-REDUCTASE-RELATED"/>
    <property type="match status" value="1"/>
</dbReference>
<dbReference type="Gene3D" id="1.10.1040.10">
    <property type="entry name" value="N-(1-d-carboxylethyl)-l-norvaline Dehydrogenase, domain 2"/>
    <property type="match status" value="1"/>
</dbReference>
<dbReference type="EMBL" id="MJEH01000007">
    <property type="protein sequence ID" value="OEH93940.1"/>
    <property type="molecule type" value="Genomic_DNA"/>
</dbReference>
<dbReference type="AlphaFoldDB" id="A0A1E5LIN4"/>
<keyword evidence="8 11" id="KW-0560">Oxidoreductase</keyword>
<gene>
    <name evidence="14" type="ORF">BFG57_10770</name>
</gene>
<sequence length="299" mass="33393">MDVAIIGAGAVGLLTAAHIAKVGGNVTVYTRRKEQAETINELGILLIQGQAEETIKVNAKPLKGRISERLIILTVKQYHLESVISMLGEIEKTQSILFLQNGMGHVKLLSKLIDDITILLGVVEHGALKRDDRSVEHTGIGKIQLSIYRGDHSSLDCLQQLGTSNFPFEHRKDWREMLSNKLAANAVINSLTALYRVQNGALIEEPEFYEMMEQVFNEVDDVLQLSKREDTWENILTICERTAGNTSSMLKDFQMGRKTELEAILGYLIHTANDKNVNVPILTFLFKSLKGLEGRFISC</sequence>
<accession>A0A1E5LIN4</accession>
<evidence type="ECO:0000256" key="11">
    <source>
        <dbReference type="RuleBase" id="RU362068"/>
    </source>
</evidence>
<dbReference type="SUPFAM" id="SSF51735">
    <property type="entry name" value="NAD(P)-binding Rossmann-fold domains"/>
    <property type="match status" value="1"/>
</dbReference>
<keyword evidence="7 11" id="KW-0521">NADP</keyword>
<dbReference type="EC" id="1.1.1.169" evidence="4 11"/>
<dbReference type="GO" id="GO:0005737">
    <property type="term" value="C:cytoplasm"/>
    <property type="evidence" value="ECO:0007669"/>
    <property type="project" value="TreeGrafter"/>
</dbReference>
<dbReference type="GO" id="GO:0050661">
    <property type="term" value="F:NADP binding"/>
    <property type="evidence" value="ECO:0007669"/>
    <property type="project" value="TreeGrafter"/>
</dbReference>
<protein>
    <recommendedName>
        <fullName evidence="5 11">2-dehydropantoate 2-reductase</fullName>
        <ecNumber evidence="4 11">1.1.1.169</ecNumber>
    </recommendedName>
    <alternativeName>
        <fullName evidence="9 11">Ketopantoate reductase</fullName>
    </alternativeName>
</protein>
<evidence type="ECO:0000256" key="10">
    <source>
        <dbReference type="ARBA" id="ARBA00048793"/>
    </source>
</evidence>
<evidence type="ECO:0000256" key="4">
    <source>
        <dbReference type="ARBA" id="ARBA00013014"/>
    </source>
</evidence>
<dbReference type="PANTHER" id="PTHR43765:SF2">
    <property type="entry name" value="2-DEHYDROPANTOATE 2-REDUCTASE"/>
    <property type="match status" value="1"/>
</dbReference>
<dbReference type="InterPro" id="IPR008927">
    <property type="entry name" value="6-PGluconate_DH-like_C_sf"/>
</dbReference>
<dbReference type="InterPro" id="IPR013752">
    <property type="entry name" value="KPA_reductase"/>
</dbReference>
<evidence type="ECO:0000256" key="5">
    <source>
        <dbReference type="ARBA" id="ARBA00019465"/>
    </source>
</evidence>
<dbReference type="RefSeq" id="WP_069716084.1">
    <property type="nucleotide sequence ID" value="NZ_MJEH01000007.1"/>
</dbReference>
<dbReference type="Pfam" id="PF02558">
    <property type="entry name" value="ApbA"/>
    <property type="match status" value="1"/>
</dbReference>
<comment type="caution">
    <text evidence="14">The sequence shown here is derived from an EMBL/GenBank/DDBJ whole genome shotgun (WGS) entry which is preliminary data.</text>
</comment>
<dbReference type="InterPro" id="IPR050838">
    <property type="entry name" value="Ketopantoate_reductase"/>
</dbReference>
<dbReference type="Proteomes" id="UP000095209">
    <property type="component" value="Unassembled WGS sequence"/>
</dbReference>
<dbReference type="GO" id="GO:0015940">
    <property type="term" value="P:pantothenate biosynthetic process"/>
    <property type="evidence" value="ECO:0007669"/>
    <property type="project" value="UniProtKB-UniPathway"/>
</dbReference>
<keyword evidence="15" id="KW-1185">Reference proteome</keyword>
<proteinExistence type="inferred from homology"/>
<evidence type="ECO:0000256" key="3">
    <source>
        <dbReference type="ARBA" id="ARBA00007870"/>
    </source>
</evidence>
<evidence type="ECO:0000256" key="9">
    <source>
        <dbReference type="ARBA" id="ARBA00032024"/>
    </source>
</evidence>
<dbReference type="Pfam" id="PF08546">
    <property type="entry name" value="ApbA_C"/>
    <property type="match status" value="1"/>
</dbReference>
<name>A0A1E5LIN4_9BACI</name>
<keyword evidence="6 11" id="KW-0566">Pantothenate biosynthesis</keyword>
<dbReference type="InterPro" id="IPR013328">
    <property type="entry name" value="6PGD_dom2"/>
</dbReference>
<evidence type="ECO:0000256" key="1">
    <source>
        <dbReference type="ARBA" id="ARBA00002919"/>
    </source>
</evidence>
<dbReference type="SUPFAM" id="SSF48179">
    <property type="entry name" value="6-phosphogluconate dehydrogenase C-terminal domain-like"/>
    <property type="match status" value="1"/>
</dbReference>
<dbReference type="Gene3D" id="3.40.50.720">
    <property type="entry name" value="NAD(P)-binding Rossmann-like Domain"/>
    <property type="match status" value="1"/>
</dbReference>
<dbReference type="NCBIfam" id="NF005093">
    <property type="entry name" value="PRK06522.2-4"/>
    <property type="match status" value="1"/>
</dbReference>
<dbReference type="InterPro" id="IPR036291">
    <property type="entry name" value="NAD(P)-bd_dom_sf"/>
</dbReference>